<dbReference type="EMBL" id="JWZX01002730">
    <property type="protein sequence ID" value="KOO27327.1"/>
    <property type="molecule type" value="Genomic_DNA"/>
</dbReference>
<proteinExistence type="predicted"/>
<organism evidence="1 2">
    <name type="scientific">Chrysochromulina tobinii</name>
    <dbReference type="NCBI Taxonomy" id="1460289"/>
    <lineage>
        <taxon>Eukaryota</taxon>
        <taxon>Haptista</taxon>
        <taxon>Haptophyta</taxon>
        <taxon>Prymnesiophyceae</taxon>
        <taxon>Prymnesiales</taxon>
        <taxon>Chrysochromulinaceae</taxon>
        <taxon>Chrysochromulina</taxon>
    </lineage>
</organism>
<gene>
    <name evidence="1" type="ORF">Ctob_004116</name>
</gene>
<sequence>MDELKTALATSLDDLPKILKLAAAHALVGNRDALTALASTAKNLRLEDEDLPCIDMAIREGTRRLLGLPEAVDGSDDYAESPGDAAIVARVAKFIARRVCVPHDLEDPEVAKALRCALLRLAKEAEAYAWTASGGLL</sequence>
<keyword evidence="2" id="KW-1185">Reference proteome</keyword>
<accession>A0A0M0JLW3</accession>
<name>A0A0M0JLW3_9EUKA</name>
<reference evidence="2" key="1">
    <citation type="journal article" date="2015" name="PLoS Genet.">
        <title>Genome Sequence and Transcriptome Analyses of Chrysochromulina tobin: Metabolic Tools for Enhanced Algal Fitness in the Prominent Order Prymnesiales (Haptophyceae).</title>
        <authorList>
            <person name="Hovde B.T."/>
            <person name="Deodato C.R."/>
            <person name="Hunsperger H.M."/>
            <person name="Ryken S.A."/>
            <person name="Yost W."/>
            <person name="Jha R.K."/>
            <person name="Patterson J."/>
            <person name="Monnat R.J. Jr."/>
            <person name="Barlow S.B."/>
            <person name="Starkenburg S.R."/>
            <person name="Cattolico R.A."/>
        </authorList>
    </citation>
    <scope>NUCLEOTIDE SEQUENCE</scope>
    <source>
        <strain evidence="2">CCMP291</strain>
    </source>
</reference>
<protein>
    <submittedName>
        <fullName evidence="1">Uncharacterized protein</fullName>
    </submittedName>
</protein>
<evidence type="ECO:0000313" key="1">
    <source>
        <dbReference type="EMBL" id="KOO27327.1"/>
    </source>
</evidence>
<evidence type="ECO:0000313" key="2">
    <source>
        <dbReference type="Proteomes" id="UP000037460"/>
    </source>
</evidence>
<dbReference type="Proteomes" id="UP000037460">
    <property type="component" value="Unassembled WGS sequence"/>
</dbReference>
<dbReference type="AlphaFoldDB" id="A0A0M0JLW3"/>
<comment type="caution">
    <text evidence="1">The sequence shown here is derived from an EMBL/GenBank/DDBJ whole genome shotgun (WGS) entry which is preliminary data.</text>
</comment>